<dbReference type="InterPro" id="IPR028090">
    <property type="entry name" value="JAB_dom_prok"/>
</dbReference>
<evidence type="ECO:0000313" key="8">
    <source>
        <dbReference type="Proteomes" id="UP000289546"/>
    </source>
</evidence>
<comment type="caution">
    <text evidence="7">The sequence shown here is derived from an EMBL/GenBank/DDBJ whole genome shotgun (WGS) entry which is preliminary data.</text>
</comment>
<keyword evidence="3" id="KW-0378">Hydrolase</keyword>
<evidence type="ECO:0000256" key="3">
    <source>
        <dbReference type="ARBA" id="ARBA00022801"/>
    </source>
</evidence>
<keyword evidence="8" id="KW-1185">Reference proteome</keyword>
<feature type="domain" description="MPN" evidence="6">
    <location>
        <begin position="2"/>
        <end position="145"/>
    </location>
</feature>
<dbReference type="PROSITE" id="PS50249">
    <property type="entry name" value="MPN"/>
    <property type="match status" value="1"/>
</dbReference>
<dbReference type="AlphaFoldDB" id="A0A4Q0S5P3"/>
<accession>A0A4Q0S5P3</accession>
<proteinExistence type="predicted"/>
<evidence type="ECO:0000313" key="7">
    <source>
        <dbReference type="EMBL" id="RXH30992.1"/>
    </source>
</evidence>
<organism evidence="7 8">
    <name type="scientific">Bradyrhizobium nanningense</name>
    <dbReference type="NCBI Taxonomy" id="1325118"/>
    <lineage>
        <taxon>Bacteria</taxon>
        <taxon>Pseudomonadati</taxon>
        <taxon>Pseudomonadota</taxon>
        <taxon>Alphaproteobacteria</taxon>
        <taxon>Hyphomicrobiales</taxon>
        <taxon>Nitrobacteraceae</taxon>
        <taxon>Bradyrhizobium</taxon>
    </lineage>
</organism>
<keyword evidence="1" id="KW-0645">Protease</keyword>
<dbReference type="EMBL" id="LBJQ01000061">
    <property type="protein sequence ID" value="RXH30992.1"/>
    <property type="molecule type" value="Genomic_DNA"/>
</dbReference>
<name>A0A4Q0S5P3_9BRAD</name>
<gene>
    <name evidence="7" type="ORF">XH99_11065</name>
</gene>
<dbReference type="GO" id="GO:0006508">
    <property type="term" value="P:proteolysis"/>
    <property type="evidence" value="ECO:0007669"/>
    <property type="project" value="UniProtKB-KW"/>
</dbReference>
<dbReference type="SUPFAM" id="SSF102712">
    <property type="entry name" value="JAB1/MPN domain"/>
    <property type="match status" value="1"/>
</dbReference>
<dbReference type="Pfam" id="PF14464">
    <property type="entry name" value="Prok-JAB"/>
    <property type="match status" value="1"/>
</dbReference>
<evidence type="ECO:0000256" key="2">
    <source>
        <dbReference type="ARBA" id="ARBA00022723"/>
    </source>
</evidence>
<dbReference type="Proteomes" id="UP000289546">
    <property type="component" value="Unassembled WGS sequence"/>
</dbReference>
<dbReference type="GO" id="GO:0046872">
    <property type="term" value="F:metal ion binding"/>
    <property type="evidence" value="ECO:0007669"/>
    <property type="project" value="UniProtKB-KW"/>
</dbReference>
<reference evidence="7 8" key="1">
    <citation type="submission" date="2015-04" db="EMBL/GenBank/DDBJ databases">
        <title>Comparative genomics of rhizobia nodulating Arachis hypogaea in China.</title>
        <authorList>
            <person name="Li Y."/>
        </authorList>
    </citation>
    <scope>NUCLEOTIDE SEQUENCE [LARGE SCALE GENOMIC DNA]</scope>
    <source>
        <strain evidence="7 8">CCBAU 51757</strain>
    </source>
</reference>
<dbReference type="InterPro" id="IPR037518">
    <property type="entry name" value="MPN"/>
</dbReference>
<keyword evidence="2" id="KW-0479">Metal-binding</keyword>
<keyword evidence="5" id="KW-0482">Metalloprotease</keyword>
<evidence type="ECO:0000256" key="5">
    <source>
        <dbReference type="ARBA" id="ARBA00023049"/>
    </source>
</evidence>
<protein>
    <recommendedName>
        <fullName evidence="6">MPN domain-containing protein</fullName>
    </recommendedName>
</protein>
<dbReference type="RefSeq" id="WP_128918005.1">
    <property type="nucleotide sequence ID" value="NZ_LBJQ01000061.1"/>
</dbReference>
<dbReference type="GO" id="GO:0008237">
    <property type="term" value="F:metallopeptidase activity"/>
    <property type="evidence" value="ECO:0007669"/>
    <property type="project" value="UniProtKB-KW"/>
</dbReference>
<keyword evidence="4" id="KW-0862">Zinc</keyword>
<evidence type="ECO:0000256" key="1">
    <source>
        <dbReference type="ARBA" id="ARBA00022670"/>
    </source>
</evidence>
<dbReference type="Gene3D" id="3.40.140.10">
    <property type="entry name" value="Cytidine Deaminase, domain 2"/>
    <property type="match status" value="1"/>
</dbReference>
<sequence>MRMILPHAVVKTLVAELKRAGVREIGGVLVGEHVGDETFRIADLSIQRSGGSATHFVRDLDHNRAFLNEFFARTGHDYQRFNYLGEWHSHPSFEPLPSVQDQKAMRDIVEDPDVGVNFAVLLIVTLARRSTLHLSATAFRAQASPLVVEVETESEANPKRGWFVRLIDLLR</sequence>
<evidence type="ECO:0000256" key="4">
    <source>
        <dbReference type="ARBA" id="ARBA00022833"/>
    </source>
</evidence>
<evidence type="ECO:0000259" key="6">
    <source>
        <dbReference type="PROSITE" id="PS50249"/>
    </source>
</evidence>